<dbReference type="Pfam" id="PF00512">
    <property type="entry name" value="HisKA"/>
    <property type="match status" value="1"/>
</dbReference>
<dbReference type="InterPro" id="IPR003594">
    <property type="entry name" value="HATPase_dom"/>
</dbReference>
<comment type="caution">
    <text evidence="11">The sequence shown here is derived from an EMBL/GenBank/DDBJ whole genome shotgun (WGS) entry which is preliminary data.</text>
</comment>
<organism evidence="11 12">
    <name type="scientific">Ideonella paludis</name>
    <dbReference type="NCBI Taxonomy" id="1233411"/>
    <lineage>
        <taxon>Bacteria</taxon>
        <taxon>Pseudomonadati</taxon>
        <taxon>Pseudomonadota</taxon>
        <taxon>Betaproteobacteria</taxon>
        <taxon>Burkholderiales</taxon>
        <taxon>Sphaerotilaceae</taxon>
        <taxon>Ideonella</taxon>
    </lineage>
</organism>
<evidence type="ECO:0000256" key="2">
    <source>
        <dbReference type="ARBA" id="ARBA00012438"/>
    </source>
</evidence>
<dbReference type="InterPro" id="IPR036890">
    <property type="entry name" value="HATPase_C_sf"/>
</dbReference>
<keyword evidence="9" id="KW-0472">Membrane</keyword>
<keyword evidence="4" id="KW-0808">Transferase</keyword>
<dbReference type="PRINTS" id="PR00344">
    <property type="entry name" value="BCTRLSENSOR"/>
</dbReference>
<dbReference type="GO" id="GO:0016301">
    <property type="term" value="F:kinase activity"/>
    <property type="evidence" value="ECO:0007669"/>
    <property type="project" value="UniProtKB-KW"/>
</dbReference>
<protein>
    <recommendedName>
        <fullName evidence="2">histidine kinase</fullName>
        <ecNumber evidence="2">2.7.13.3</ecNumber>
    </recommendedName>
</protein>
<keyword evidence="9" id="KW-0812">Transmembrane</keyword>
<reference evidence="11 12" key="1">
    <citation type="submission" date="2021-04" db="EMBL/GenBank/DDBJ databases">
        <title>The genome sequence of type strain Ideonella paludis KCTC 32238.</title>
        <authorList>
            <person name="Liu Y."/>
        </authorList>
    </citation>
    <scope>NUCLEOTIDE SEQUENCE [LARGE SCALE GENOMIC DNA]</scope>
    <source>
        <strain evidence="11 12">KCTC 32238</strain>
    </source>
</reference>
<keyword evidence="7" id="KW-0067">ATP-binding</keyword>
<evidence type="ECO:0000259" key="10">
    <source>
        <dbReference type="PROSITE" id="PS50109"/>
    </source>
</evidence>
<evidence type="ECO:0000256" key="7">
    <source>
        <dbReference type="ARBA" id="ARBA00022840"/>
    </source>
</evidence>
<evidence type="ECO:0000313" key="12">
    <source>
        <dbReference type="Proteomes" id="UP000672097"/>
    </source>
</evidence>
<sequence length="485" mass="53076">MKPWARKPERWWLLAWALGALLAATVLAQWRLGTLREAFDLDARIAHRLLSQRLAQHDAVLVTLTLYSAPADAAAADATLRQLYPQFLQVLRQPSEGLWPAAQWASAEARSRQTAQAQVLPLPASPGRYGLLRAGPQGTVALLIELSAAVPWAEWPLPRDTSPVQVTVWQGGQAWLLQPGQGGQGAWAFEVRKPLASESQAFGLQLQRQVGWAELPWAAMLAAALAWGGLLALWRTWRRQREQKSRAEELLRLGQVSRLNALGELAAGLAHELNQPLTAIVANTQAARRLLDEGEAEEDASAARQAMSQAVDQAHRAADVVARLRRTVARPEASDRMALDVAQAVQRTLHLLAPELARAEVQVQPDLPALQALAEPVALEQVIHNLLMNAVQALAQVPVPERRLDIQLHAEGPWAVLRIADSGPGFSEDTRRRLFEPFFSTKPEGMGLGLSLCETLLTRLDGRIEASHHAPRGAVFTIHLPLAPA</sequence>
<comment type="catalytic activity">
    <reaction evidence="1">
        <text>ATP + protein L-histidine = ADP + protein N-phospho-L-histidine.</text>
        <dbReference type="EC" id="2.7.13.3"/>
    </reaction>
</comment>
<feature type="transmembrane region" description="Helical" evidence="9">
    <location>
        <begin position="215"/>
        <end position="234"/>
    </location>
</feature>
<feature type="domain" description="Histidine kinase" evidence="10">
    <location>
        <begin position="268"/>
        <end position="484"/>
    </location>
</feature>
<name>A0ABS5DXZ4_9BURK</name>
<dbReference type="PANTHER" id="PTHR43065">
    <property type="entry name" value="SENSOR HISTIDINE KINASE"/>
    <property type="match status" value="1"/>
</dbReference>
<dbReference type="SUPFAM" id="SSF55874">
    <property type="entry name" value="ATPase domain of HSP90 chaperone/DNA topoisomerase II/histidine kinase"/>
    <property type="match status" value="1"/>
</dbReference>
<dbReference type="Pfam" id="PF02518">
    <property type="entry name" value="HATPase_c"/>
    <property type="match status" value="1"/>
</dbReference>
<keyword evidence="3" id="KW-0597">Phosphoprotein</keyword>
<gene>
    <name evidence="11" type="ORF">KAK11_11840</name>
</gene>
<evidence type="ECO:0000256" key="1">
    <source>
        <dbReference type="ARBA" id="ARBA00000085"/>
    </source>
</evidence>
<dbReference type="InterPro" id="IPR003661">
    <property type="entry name" value="HisK_dim/P_dom"/>
</dbReference>
<evidence type="ECO:0000256" key="9">
    <source>
        <dbReference type="SAM" id="Phobius"/>
    </source>
</evidence>
<dbReference type="PROSITE" id="PS50109">
    <property type="entry name" value="HIS_KIN"/>
    <property type="match status" value="1"/>
</dbReference>
<dbReference type="EC" id="2.7.13.3" evidence="2"/>
<dbReference type="SUPFAM" id="SSF47384">
    <property type="entry name" value="Homodimeric domain of signal transducing histidine kinase"/>
    <property type="match status" value="1"/>
</dbReference>
<keyword evidence="12" id="KW-1185">Reference proteome</keyword>
<dbReference type="InterPro" id="IPR036097">
    <property type="entry name" value="HisK_dim/P_sf"/>
</dbReference>
<evidence type="ECO:0000313" key="11">
    <source>
        <dbReference type="EMBL" id="MBQ0936020.1"/>
    </source>
</evidence>
<accession>A0ABS5DXZ4</accession>
<evidence type="ECO:0000256" key="4">
    <source>
        <dbReference type="ARBA" id="ARBA00022679"/>
    </source>
</evidence>
<evidence type="ECO:0000256" key="6">
    <source>
        <dbReference type="ARBA" id="ARBA00022777"/>
    </source>
</evidence>
<keyword evidence="6 11" id="KW-0418">Kinase</keyword>
<proteinExistence type="predicted"/>
<dbReference type="SMART" id="SM00388">
    <property type="entry name" value="HisKA"/>
    <property type="match status" value="1"/>
</dbReference>
<dbReference type="CDD" id="cd00082">
    <property type="entry name" value="HisKA"/>
    <property type="match status" value="1"/>
</dbReference>
<dbReference type="InterPro" id="IPR004358">
    <property type="entry name" value="Sig_transdc_His_kin-like_C"/>
</dbReference>
<dbReference type="Gene3D" id="3.30.565.10">
    <property type="entry name" value="Histidine kinase-like ATPase, C-terminal domain"/>
    <property type="match status" value="1"/>
</dbReference>
<evidence type="ECO:0000256" key="3">
    <source>
        <dbReference type="ARBA" id="ARBA00022553"/>
    </source>
</evidence>
<dbReference type="InterPro" id="IPR005467">
    <property type="entry name" value="His_kinase_dom"/>
</dbReference>
<dbReference type="EMBL" id="JAGQDG010000004">
    <property type="protein sequence ID" value="MBQ0936020.1"/>
    <property type="molecule type" value="Genomic_DNA"/>
</dbReference>
<keyword evidence="9" id="KW-1133">Transmembrane helix</keyword>
<evidence type="ECO:0000256" key="8">
    <source>
        <dbReference type="ARBA" id="ARBA00023012"/>
    </source>
</evidence>
<dbReference type="RefSeq" id="WP_210809329.1">
    <property type="nucleotide sequence ID" value="NZ_JAGQDG010000004.1"/>
</dbReference>
<dbReference type="PANTHER" id="PTHR43065:SF46">
    <property type="entry name" value="C4-DICARBOXYLATE TRANSPORT SENSOR PROTEIN DCTB"/>
    <property type="match status" value="1"/>
</dbReference>
<dbReference type="Gene3D" id="1.10.287.130">
    <property type="match status" value="1"/>
</dbReference>
<dbReference type="SMART" id="SM00387">
    <property type="entry name" value="HATPase_c"/>
    <property type="match status" value="1"/>
</dbReference>
<evidence type="ECO:0000256" key="5">
    <source>
        <dbReference type="ARBA" id="ARBA00022741"/>
    </source>
</evidence>
<keyword evidence="5" id="KW-0547">Nucleotide-binding</keyword>
<dbReference type="Proteomes" id="UP000672097">
    <property type="component" value="Unassembled WGS sequence"/>
</dbReference>
<keyword evidence="8" id="KW-0902">Two-component regulatory system</keyword>